<comment type="caution">
    <text evidence="7">The sequence shown here is derived from an EMBL/GenBank/DDBJ whole genome shotgun (WGS) entry which is preliminary data.</text>
</comment>
<dbReference type="SUPFAM" id="SSF53822">
    <property type="entry name" value="Periplasmic binding protein-like I"/>
    <property type="match status" value="1"/>
</dbReference>
<dbReference type="PROSITE" id="PS51257">
    <property type="entry name" value="PROKAR_LIPOPROTEIN"/>
    <property type="match status" value="1"/>
</dbReference>
<evidence type="ECO:0000256" key="1">
    <source>
        <dbReference type="ARBA" id="ARBA00010062"/>
    </source>
</evidence>
<dbReference type="PANTHER" id="PTHR30483:SF6">
    <property type="entry name" value="PERIPLASMIC BINDING PROTEIN OF ABC TRANSPORTER FOR NATURAL AMINO ACIDS"/>
    <property type="match status" value="1"/>
</dbReference>
<dbReference type="PANTHER" id="PTHR30483">
    <property type="entry name" value="LEUCINE-SPECIFIC-BINDING PROTEIN"/>
    <property type="match status" value="1"/>
</dbReference>
<sequence length="394" mass="39952">MKPIRTILALLLTAGVTAACGTDAAAPADGSGPVDVTYIADLSGPGAAYGKRYVEGVQYQVDQINKAGGAGGHRIELSVVDSGTDQKQGLAAMTSAARGSADVVMYAPLGNLALAMAPVAQQNGVPFIVGQAASKGITETGDHVYRITMSDIHYWEPMLKRMHDREGVTSVAIVYAADNNSTTEAAALIPELGAKLGVRVTESVAIKSADVDFATPAARVLAGNPDAVVVLAVGPGNSSIITALRQRGYAGKFFGGVNVQGGVLGPAGDAAKGTFVATSFVAAEQLPWASGTAFSAEYTAATGSAPDNFIAGGHDQFVFLQKAVESLGTGAVDRESINGALAKVAAEGFPGAAGDPIVFKDRNALTPGVVGVWDGTKFVLAPDQGAGLFDPTTS</sequence>
<evidence type="ECO:0000256" key="5">
    <source>
        <dbReference type="SAM" id="SignalP"/>
    </source>
</evidence>
<protein>
    <submittedName>
        <fullName evidence="7">ABC transporter substrate-binding protein</fullName>
    </submittedName>
</protein>
<keyword evidence="3 5" id="KW-0732">Signal</keyword>
<keyword evidence="2" id="KW-0813">Transport</keyword>
<evidence type="ECO:0000256" key="3">
    <source>
        <dbReference type="ARBA" id="ARBA00022729"/>
    </source>
</evidence>
<dbReference type="EMBL" id="BAABGT010000061">
    <property type="protein sequence ID" value="GAA4550778.1"/>
    <property type="molecule type" value="Genomic_DNA"/>
</dbReference>
<keyword evidence="4" id="KW-0029">Amino-acid transport</keyword>
<reference evidence="8" key="1">
    <citation type="journal article" date="2019" name="Int. J. Syst. Evol. Microbiol.">
        <title>The Global Catalogue of Microorganisms (GCM) 10K type strain sequencing project: providing services to taxonomists for standard genome sequencing and annotation.</title>
        <authorList>
            <consortium name="The Broad Institute Genomics Platform"/>
            <consortium name="The Broad Institute Genome Sequencing Center for Infectious Disease"/>
            <person name="Wu L."/>
            <person name="Ma J."/>
        </authorList>
    </citation>
    <scope>NUCLEOTIDE SEQUENCE [LARGE SCALE GENOMIC DNA]</scope>
    <source>
        <strain evidence="8">JCM 17906</strain>
    </source>
</reference>
<gene>
    <name evidence="7" type="ORF">GCM10023175_41490</name>
</gene>
<dbReference type="RefSeq" id="WP_345420994.1">
    <property type="nucleotide sequence ID" value="NZ_BAABGT010000061.1"/>
</dbReference>
<dbReference type="InterPro" id="IPR051010">
    <property type="entry name" value="BCAA_transport"/>
</dbReference>
<feature type="signal peptide" evidence="5">
    <location>
        <begin position="1"/>
        <end position="18"/>
    </location>
</feature>
<feature type="chain" id="PRO_5045042565" evidence="5">
    <location>
        <begin position="19"/>
        <end position="394"/>
    </location>
</feature>
<dbReference type="Gene3D" id="3.40.50.2300">
    <property type="match status" value="2"/>
</dbReference>
<evidence type="ECO:0000313" key="8">
    <source>
        <dbReference type="Proteomes" id="UP001501598"/>
    </source>
</evidence>
<name>A0ABP8RWA0_9PSEU</name>
<dbReference type="Pfam" id="PF13458">
    <property type="entry name" value="Peripla_BP_6"/>
    <property type="match status" value="1"/>
</dbReference>
<proteinExistence type="inferred from homology"/>
<dbReference type="InterPro" id="IPR000709">
    <property type="entry name" value="Leu_Ile_Val-bd"/>
</dbReference>
<evidence type="ECO:0000256" key="4">
    <source>
        <dbReference type="ARBA" id="ARBA00022970"/>
    </source>
</evidence>
<keyword evidence="8" id="KW-1185">Reference proteome</keyword>
<organism evidence="7 8">
    <name type="scientific">Pseudonocardia xishanensis</name>
    <dbReference type="NCBI Taxonomy" id="630995"/>
    <lineage>
        <taxon>Bacteria</taxon>
        <taxon>Bacillati</taxon>
        <taxon>Actinomycetota</taxon>
        <taxon>Actinomycetes</taxon>
        <taxon>Pseudonocardiales</taxon>
        <taxon>Pseudonocardiaceae</taxon>
        <taxon>Pseudonocardia</taxon>
    </lineage>
</organism>
<evidence type="ECO:0000313" key="7">
    <source>
        <dbReference type="EMBL" id="GAA4550778.1"/>
    </source>
</evidence>
<accession>A0ABP8RWA0</accession>
<dbReference type="Proteomes" id="UP001501598">
    <property type="component" value="Unassembled WGS sequence"/>
</dbReference>
<evidence type="ECO:0000259" key="6">
    <source>
        <dbReference type="Pfam" id="PF13458"/>
    </source>
</evidence>
<dbReference type="PRINTS" id="PR00337">
    <property type="entry name" value="LEUILEVALBP"/>
</dbReference>
<evidence type="ECO:0000256" key="2">
    <source>
        <dbReference type="ARBA" id="ARBA00022448"/>
    </source>
</evidence>
<feature type="domain" description="Leucine-binding protein" evidence="6">
    <location>
        <begin position="34"/>
        <end position="352"/>
    </location>
</feature>
<dbReference type="InterPro" id="IPR028081">
    <property type="entry name" value="Leu-bd"/>
</dbReference>
<comment type="similarity">
    <text evidence="1">Belongs to the leucine-binding protein family.</text>
</comment>
<dbReference type="InterPro" id="IPR028082">
    <property type="entry name" value="Peripla_BP_I"/>
</dbReference>